<dbReference type="Proteomes" id="UP000670092">
    <property type="component" value="Unassembled WGS sequence"/>
</dbReference>
<protein>
    <submittedName>
        <fullName evidence="2">Uncharacterized protein</fullName>
    </submittedName>
</protein>
<name>A0A8H8D8H7_AJECA</name>
<proteinExistence type="predicted"/>
<feature type="transmembrane region" description="Helical" evidence="1">
    <location>
        <begin position="58"/>
        <end position="75"/>
    </location>
</feature>
<keyword evidence="1" id="KW-0812">Transmembrane</keyword>
<reference evidence="2 3" key="1">
    <citation type="submission" date="2021-01" db="EMBL/GenBank/DDBJ databases">
        <title>Chromosome-level genome assembly of a human fungal pathogen reveals clustering of transcriptionally co-regulated genes.</title>
        <authorList>
            <person name="Voorhies M."/>
            <person name="Cohen S."/>
            <person name="Shea T.P."/>
            <person name="Petrus S."/>
            <person name="Munoz J.F."/>
            <person name="Poplawski S."/>
            <person name="Goldman W.E."/>
            <person name="Michael T."/>
            <person name="Cuomo C.A."/>
            <person name="Sil A."/>
            <person name="Beyhan S."/>
        </authorList>
    </citation>
    <scope>NUCLEOTIDE SEQUENCE [LARGE SCALE GENOMIC DNA]</scope>
    <source>
        <strain evidence="2 3">G184AR</strain>
    </source>
</reference>
<dbReference type="VEuPathDB" id="FungiDB:I7I52_01588"/>
<sequence length="87" mass="9458">MPSGCGCKLGGRGGNLALGMRIEMCETDSLVHAGRNLENSFASAGCIKQASFLGDNGFLLESLGVFFFFLSFWQARMQKKKSLRCTL</sequence>
<accession>A0A8H8D8H7</accession>
<evidence type="ECO:0000313" key="3">
    <source>
        <dbReference type="Proteomes" id="UP000670092"/>
    </source>
</evidence>
<evidence type="ECO:0000313" key="2">
    <source>
        <dbReference type="EMBL" id="KAG5303558.1"/>
    </source>
</evidence>
<dbReference type="EMBL" id="JAEVHI010000001">
    <property type="protein sequence ID" value="KAG5303558.1"/>
    <property type="molecule type" value="Genomic_DNA"/>
</dbReference>
<comment type="caution">
    <text evidence="2">The sequence shown here is derived from an EMBL/GenBank/DDBJ whole genome shotgun (WGS) entry which is preliminary data.</text>
</comment>
<organism evidence="2 3">
    <name type="scientific">Ajellomyces capsulatus</name>
    <name type="common">Darling's disease fungus</name>
    <name type="synonym">Histoplasma capsulatum</name>
    <dbReference type="NCBI Taxonomy" id="5037"/>
    <lineage>
        <taxon>Eukaryota</taxon>
        <taxon>Fungi</taxon>
        <taxon>Dikarya</taxon>
        <taxon>Ascomycota</taxon>
        <taxon>Pezizomycotina</taxon>
        <taxon>Eurotiomycetes</taxon>
        <taxon>Eurotiomycetidae</taxon>
        <taxon>Onygenales</taxon>
        <taxon>Ajellomycetaceae</taxon>
        <taxon>Histoplasma</taxon>
    </lineage>
</organism>
<dbReference type="AlphaFoldDB" id="A0A8H8D8H7"/>
<evidence type="ECO:0000256" key="1">
    <source>
        <dbReference type="SAM" id="Phobius"/>
    </source>
</evidence>
<gene>
    <name evidence="2" type="ORF">I7I52_01588</name>
</gene>
<keyword evidence="1" id="KW-0472">Membrane</keyword>
<keyword evidence="1" id="KW-1133">Transmembrane helix</keyword>